<reference evidence="1 2" key="1">
    <citation type="journal article" date="2015" name="Int. J. Syst. Evol. Microbiol.">
        <title>Description of Sphingopyxis fribergensis sp. nov. - a soil bacterium with the ability to degrade styrene and phenylacetic acid.</title>
        <authorList>
            <person name="Oelschlagel M."/>
            <person name="Ruckert C."/>
            <person name="Kalinowski J."/>
            <person name="Schmidt G."/>
            <person name="Schlomann M."/>
            <person name="Tischler D."/>
        </authorList>
    </citation>
    <scope>NUCLEOTIDE SEQUENCE [LARGE SCALE GENOMIC DNA]</scope>
    <source>
        <strain evidence="1 2">Kp5.2</strain>
    </source>
</reference>
<keyword evidence="2" id="KW-1185">Reference proteome</keyword>
<accession>A0A0A7PMQ6</accession>
<organism evidence="1 2">
    <name type="scientific">Sphingopyxis fribergensis</name>
    <dbReference type="NCBI Taxonomy" id="1515612"/>
    <lineage>
        <taxon>Bacteria</taxon>
        <taxon>Pseudomonadati</taxon>
        <taxon>Pseudomonadota</taxon>
        <taxon>Alphaproteobacteria</taxon>
        <taxon>Sphingomonadales</taxon>
        <taxon>Sphingomonadaceae</taxon>
        <taxon>Sphingopyxis</taxon>
    </lineage>
</organism>
<dbReference type="RefSeq" id="WP_039577035.1">
    <property type="nucleotide sequence ID" value="NZ_CP009122.1"/>
</dbReference>
<evidence type="ECO:0000313" key="2">
    <source>
        <dbReference type="Proteomes" id="UP000030907"/>
    </source>
</evidence>
<dbReference type="Proteomes" id="UP000030907">
    <property type="component" value="Chromosome"/>
</dbReference>
<gene>
    <name evidence="1" type="ORF">SKP52_18190</name>
</gene>
<dbReference type="AlphaFoldDB" id="A0A0A7PMQ6"/>
<evidence type="ECO:0000313" key="1">
    <source>
        <dbReference type="EMBL" id="AJA10508.1"/>
    </source>
</evidence>
<sequence length="66" mass="7591">MKDEQFMRVWNDGHDHFSADIARGLHWLATPFRRLGEWIALPSAPGEDSAFTRVAARCGVRPRRAR</sequence>
<dbReference type="EMBL" id="CP009122">
    <property type="protein sequence ID" value="AJA10508.1"/>
    <property type="molecule type" value="Genomic_DNA"/>
</dbReference>
<dbReference type="HOGENOM" id="CLU_2828991_0_0_5"/>
<protein>
    <submittedName>
        <fullName evidence="1">Uncharacterized protein</fullName>
    </submittedName>
</protein>
<dbReference type="OrthoDB" id="7452664at2"/>
<proteinExistence type="predicted"/>
<dbReference type="KEGG" id="sphk:SKP52_18190"/>
<name>A0A0A7PMQ6_9SPHN</name>